<dbReference type="HOGENOM" id="CLU_039568_1_0_1"/>
<dbReference type="EnsemblPlants" id="OB12G14890.1">
    <property type="protein sequence ID" value="OB12G14890.1"/>
    <property type="gene ID" value="OB12G14890"/>
</dbReference>
<dbReference type="eggNOG" id="ENOG502R3G4">
    <property type="taxonomic scope" value="Eukaryota"/>
</dbReference>
<protein>
    <recommendedName>
        <fullName evidence="3">PH domain-containing protein</fullName>
    </recommendedName>
</protein>
<dbReference type="STRING" id="4533.J3NBY1"/>
<dbReference type="PANTHER" id="PTHR31257">
    <property type="entry name" value="RICIN B-LIKE LECTIN EULS3"/>
    <property type="match status" value="1"/>
</dbReference>
<accession>J3NBY1</accession>
<evidence type="ECO:0000313" key="1">
    <source>
        <dbReference type="EnsemblPlants" id="OB12G14890.1"/>
    </source>
</evidence>
<evidence type="ECO:0000313" key="2">
    <source>
        <dbReference type="Proteomes" id="UP000006038"/>
    </source>
</evidence>
<name>J3NBY1_ORYBR</name>
<keyword evidence="2" id="KW-1185">Reference proteome</keyword>
<dbReference type="Proteomes" id="UP000006038">
    <property type="component" value="Chromosome 12"/>
</dbReference>
<reference evidence="1" key="2">
    <citation type="submission" date="2013-04" db="UniProtKB">
        <authorList>
            <consortium name="EnsemblPlants"/>
        </authorList>
    </citation>
    <scope>IDENTIFICATION</scope>
</reference>
<dbReference type="Gramene" id="OB12G14890.1">
    <property type="protein sequence ID" value="OB12G14890.1"/>
    <property type="gene ID" value="OB12G14890"/>
</dbReference>
<dbReference type="PANTHER" id="PTHR31257:SF24">
    <property type="entry name" value="OS12G0184300 PROTEIN"/>
    <property type="match status" value="1"/>
</dbReference>
<dbReference type="AlphaFoldDB" id="J3NBY1"/>
<sequence length="154" mass="16833">MRIYCKGDTGLNMAVRGDKVLLVPADSNDESQQWIQDYDAVGRVADEQGRRAFALVNVRTKQAAVLLDERSNRLEMARYAGGDGGGGGGVVKLSMLWSLGARLPGGYCEVRLLRDISRTLNGINGHVREGTVVGIYNSEPDSVHAIWKFDPINK</sequence>
<reference evidence="1" key="1">
    <citation type="journal article" date="2013" name="Nat. Commun.">
        <title>Whole-genome sequencing of Oryza brachyantha reveals mechanisms underlying Oryza genome evolution.</title>
        <authorList>
            <person name="Chen J."/>
            <person name="Huang Q."/>
            <person name="Gao D."/>
            <person name="Wang J."/>
            <person name="Lang Y."/>
            <person name="Liu T."/>
            <person name="Li B."/>
            <person name="Bai Z."/>
            <person name="Luis Goicoechea J."/>
            <person name="Liang C."/>
            <person name="Chen C."/>
            <person name="Zhang W."/>
            <person name="Sun S."/>
            <person name="Liao Y."/>
            <person name="Zhang X."/>
            <person name="Yang L."/>
            <person name="Song C."/>
            <person name="Wang M."/>
            <person name="Shi J."/>
            <person name="Liu G."/>
            <person name="Liu J."/>
            <person name="Zhou H."/>
            <person name="Zhou W."/>
            <person name="Yu Q."/>
            <person name="An N."/>
            <person name="Chen Y."/>
            <person name="Cai Q."/>
            <person name="Wang B."/>
            <person name="Liu B."/>
            <person name="Min J."/>
            <person name="Huang Y."/>
            <person name="Wu H."/>
            <person name="Li Z."/>
            <person name="Zhang Y."/>
            <person name="Yin Y."/>
            <person name="Song W."/>
            <person name="Jiang J."/>
            <person name="Jackson S.A."/>
            <person name="Wing R.A."/>
            <person name="Wang J."/>
            <person name="Chen M."/>
        </authorList>
    </citation>
    <scope>NUCLEOTIDE SEQUENCE [LARGE SCALE GENOMIC DNA]</scope>
    <source>
        <strain evidence="1">cv. IRGC 101232</strain>
    </source>
</reference>
<dbReference type="InterPro" id="IPR040249">
    <property type="entry name" value="Ricin_B-like_lectin_EULS3-like"/>
</dbReference>
<evidence type="ECO:0008006" key="3">
    <source>
        <dbReference type="Google" id="ProtNLM"/>
    </source>
</evidence>
<proteinExistence type="predicted"/>
<dbReference type="OMA" id="MRISCKA"/>
<organism evidence="1">
    <name type="scientific">Oryza brachyantha</name>
    <name type="common">malo sina</name>
    <dbReference type="NCBI Taxonomy" id="4533"/>
    <lineage>
        <taxon>Eukaryota</taxon>
        <taxon>Viridiplantae</taxon>
        <taxon>Streptophyta</taxon>
        <taxon>Embryophyta</taxon>
        <taxon>Tracheophyta</taxon>
        <taxon>Spermatophyta</taxon>
        <taxon>Magnoliopsida</taxon>
        <taxon>Liliopsida</taxon>
        <taxon>Poales</taxon>
        <taxon>Poaceae</taxon>
        <taxon>BOP clade</taxon>
        <taxon>Oryzoideae</taxon>
        <taxon>Oryzeae</taxon>
        <taxon>Oryzinae</taxon>
        <taxon>Oryza</taxon>
    </lineage>
</organism>